<reference evidence="2" key="3">
    <citation type="journal article" date="2017" name="Nature">
        <title>Genome sequence of the progenitor of the wheat D genome Aegilops tauschii.</title>
        <authorList>
            <person name="Luo M.C."/>
            <person name="Gu Y.Q."/>
            <person name="Puiu D."/>
            <person name="Wang H."/>
            <person name="Twardziok S.O."/>
            <person name="Deal K.R."/>
            <person name="Huo N."/>
            <person name="Zhu T."/>
            <person name="Wang L."/>
            <person name="Wang Y."/>
            <person name="McGuire P.E."/>
            <person name="Liu S."/>
            <person name="Long H."/>
            <person name="Ramasamy R.K."/>
            <person name="Rodriguez J.C."/>
            <person name="Van S.L."/>
            <person name="Yuan L."/>
            <person name="Wang Z."/>
            <person name="Xia Z."/>
            <person name="Xiao L."/>
            <person name="Anderson O.D."/>
            <person name="Ouyang S."/>
            <person name="Liang Y."/>
            <person name="Zimin A.V."/>
            <person name="Pertea G."/>
            <person name="Qi P."/>
            <person name="Bennetzen J.L."/>
            <person name="Dai X."/>
            <person name="Dawson M.W."/>
            <person name="Muller H.G."/>
            <person name="Kugler K."/>
            <person name="Rivarola-Duarte L."/>
            <person name="Spannagl M."/>
            <person name="Mayer K.F.X."/>
            <person name="Lu F.H."/>
            <person name="Bevan M.W."/>
            <person name="Leroy P."/>
            <person name="Li P."/>
            <person name="You F.M."/>
            <person name="Sun Q."/>
            <person name="Liu Z."/>
            <person name="Lyons E."/>
            <person name="Wicker T."/>
            <person name="Salzberg S.L."/>
            <person name="Devos K.M."/>
            <person name="Dvorak J."/>
        </authorList>
    </citation>
    <scope>NUCLEOTIDE SEQUENCE [LARGE SCALE GENOMIC DNA]</scope>
    <source>
        <strain evidence="2">cv. AL8/78</strain>
    </source>
</reference>
<name>A0A453L9M0_AEGTS</name>
<evidence type="ECO:0000313" key="3">
    <source>
        <dbReference type="Proteomes" id="UP000015105"/>
    </source>
</evidence>
<keyword evidence="3" id="KW-1185">Reference proteome</keyword>
<dbReference type="Proteomes" id="UP000015105">
    <property type="component" value="Chromosome 5D"/>
</dbReference>
<proteinExistence type="predicted"/>
<sequence length="102" mass="10457">PNPLGFTVLTLPAASTSHPKSAPFPAARTLNPSPVAGAAPEMMQQQQQQQQPLPPPPPQHPPPQPGGGGGGDFYRGPLQPPMRQLSAASSTNLAPDYAGHPG</sequence>
<organism evidence="2 3">
    <name type="scientific">Aegilops tauschii subsp. strangulata</name>
    <name type="common">Goatgrass</name>
    <dbReference type="NCBI Taxonomy" id="200361"/>
    <lineage>
        <taxon>Eukaryota</taxon>
        <taxon>Viridiplantae</taxon>
        <taxon>Streptophyta</taxon>
        <taxon>Embryophyta</taxon>
        <taxon>Tracheophyta</taxon>
        <taxon>Spermatophyta</taxon>
        <taxon>Magnoliopsida</taxon>
        <taxon>Liliopsida</taxon>
        <taxon>Poales</taxon>
        <taxon>Poaceae</taxon>
        <taxon>BOP clade</taxon>
        <taxon>Pooideae</taxon>
        <taxon>Triticodae</taxon>
        <taxon>Triticeae</taxon>
        <taxon>Triticinae</taxon>
        <taxon>Aegilops</taxon>
    </lineage>
</organism>
<reference evidence="3" key="1">
    <citation type="journal article" date="2014" name="Science">
        <title>Ancient hybridizations among the ancestral genomes of bread wheat.</title>
        <authorList>
            <consortium name="International Wheat Genome Sequencing Consortium,"/>
            <person name="Marcussen T."/>
            <person name="Sandve S.R."/>
            <person name="Heier L."/>
            <person name="Spannagl M."/>
            <person name="Pfeifer M."/>
            <person name="Jakobsen K.S."/>
            <person name="Wulff B.B."/>
            <person name="Steuernagel B."/>
            <person name="Mayer K.F."/>
            <person name="Olsen O.A."/>
        </authorList>
    </citation>
    <scope>NUCLEOTIDE SEQUENCE [LARGE SCALE GENOMIC DNA]</scope>
    <source>
        <strain evidence="3">cv. AL8/78</strain>
    </source>
</reference>
<feature type="region of interest" description="Disordered" evidence="1">
    <location>
        <begin position="1"/>
        <end position="102"/>
    </location>
</feature>
<reference evidence="3" key="2">
    <citation type="journal article" date="2017" name="Nat. Plants">
        <title>The Aegilops tauschii genome reveals multiple impacts of transposons.</title>
        <authorList>
            <person name="Zhao G."/>
            <person name="Zou C."/>
            <person name="Li K."/>
            <person name="Wang K."/>
            <person name="Li T."/>
            <person name="Gao L."/>
            <person name="Zhang X."/>
            <person name="Wang H."/>
            <person name="Yang Z."/>
            <person name="Liu X."/>
            <person name="Jiang W."/>
            <person name="Mao L."/>
            <person name="Kong X."/>
            <person name="Jiao Y."/>
            <person name="Jia J."/>
        </authorList>
    </citation>
    <scope>NUCLEOTIDE SEQUENCE [LARGE SCALE GENOMIC DNA]</scope>
    <source>
        <strain evidence="3">cv. AL8/78</strain>
    </source>
</reference>
<evidence type="ECO:0000313" key="2">
    <source>
        <dbReference type="EnsemblPlants" id="AET5Gv20683900.11"/>
    </source>
</evidence>
<evidence type="ECO:0000256" key="1">
    <source>
        <dbReference type="SAM" id="MobiDB-lite"/>
    </source>
</evidence>
<dbReference type="EnsemblPlants" id="AET5Gv20683900.11">
    <property type="protein sequence ID" value="AET5Gv20683900.11"/>
    <property type="gene ID" value="AET5Gv20683900"/>
</dbReference>
<reference evidence="2" key="5">
    <citation type="journal article" date="2021" name="G3 (Bethesda)">
        <title>Aegilops tauschii genome assembly Aet v5.0 features greater sequence contiguity and improved annotation.</title>
        <authorList>
            <person name="Wang L."/>
            <person name="Zhu T."/>
            <person name="Rodriguez J.C."/>
            <person name="Deal K.R."/>
            <person name="Dubcovsky J."/>
            <person name="McGuire P.E."/>
            <person name="Lux T."/>
            <person name="Spannagl M."/>
            <person name="Mayer K.F.X."/>
            <person name="Baldrich P."/>
            <person name="Meyers B.C."/>
            <person name="Huo N."/>
            <person name="Gu Y.Q."/>
            <person name="Zhou H."/>
            <person name="Devos K.M."/>
            <person name="Bennetzen J.L."/>
            <person name="Unver T."/>
            <person name="Budak H."/>
            <person name="Gulick P.J."/>
            <person name="Galiba G."/>
            <person name="Kalapos B."/>
            <person name="Nelson D.R."/>
            <person name="Li P."/>
            <person name="You F.M."/>
            <person name="Luo M.C."/>
            <person name="Dvorak J."/>
        </authorList>
    </citation>
    <scope>NUCLEOTIDE SEQUENCE [LARGE SCALE GENOMIC DNA]</scope>
    <source>
        <strain evidence="2">cv. AL8/78</strain>
    </source>
</reference>
<dbReference type="Gramene" id="AET5Gv20683900.11">
    <property type="protein sequence ID" value="AET5Gv20683900.11"/>
    <property type="gene ID" value="AET5Gv20683900"/>
</dbReference>
<feature type="compositionally biased region" description="Pro residues" evidence="1">
    <location>
        <begin position="52"/>
        <end position="65"/>
    </location>
</feature>
<dbReference type="AlphaFoldDB" id="A0A453L9M0"/>
<protein>
    <submittedName>
        <fullName evidence="2">Uncharacterized protein</fullName>
    </submittedName>
</protein>
<reference evidence="2" key="4">
    <citation type="submission" date="2019-03" db="UniProtKB">
        <authorList>
            <consortium name="EnsemblPlants"/>
        </authorList>
    </citation>
    <scope>IDENTIFICATION</scope>
</reference>
<accession>A0A453L9M0</accession>